<dbReference type="Pfam" id="PF00226">
    <property type="entry name" value="DnaJ"/>
    <property type="match status" value="1"/>
</dbReference>
<dbReference type="InterPro" id="IPR036869">
    <property type="entry name" value="J_dom_sf"/>
</dbReference>
<evidence type="ECO:0000313" key="3">
    <source>
        <dbReference type="Proteomes" id="UP000737018"/>
    </source>
</evidence>
<sequence>MEISLRMNPKITTMVRKLHKTRSRRNGYEIEAVFCRANELTMQKKNTNFYQVLSLGSEDVGFDEIKKAYRSLALQYHPDVCPPSAKEESTRRFVELQKAYETLSDPISREMYDYQLRLVKSMGSGGVCMEERESKFPKEVWESQLYGLKKRSQVRMEKKKYYGYM</sequence>
<gene>
    <name evidence="2" type="ORF">CMV_014922</name>
</gene>
<dbReference type="Proteomes" id="UP000737018">
    <property type="component" value="Unassembled WGS sequence"/>
</dbReference>
<dbReference type="AlphaFoldDB" id="A0A8J4VTE6"/>
<evidence type="ECO:0000259" key="1">
    <source>
        <dbReference type="PROSITE" id="PS50076"/>
    </source>
</evidence>
<dbReference type="InterPro" id="IPR053232">
    <property type="entry name" value="DnaJ_C/III_chloroplastic"/>
</dbReference>
<dbReference type="PRINTS" id="PR00625">
    <property type="entry name" value="JDOMAIN"/>
</dbReference>
<dbReference type="SUPFAM" id="SSF46565">
    <property type="entry name" value="Chaperone J-domain"/>
    <property type="match status" value="1"/>
</dbReference>
<dbReference type="PANTHER" id="PTHR45090">
    <property type="entry name" value="CHAPERONE PROTEIN DNAJ 20 CHLOROPLASTIC"/>
    <property type="match status" value="1"/>
</dbReference>
<dbReference type="Gene3D" id="1.10.287.110">
    <property type="entry name" value="DnaJ domain"/>
    <property type="match status" value="1"/>
</dbReference>
<dbReference type="InterPro" id="IPR018253">
    <property type="entry name" value="DnaJ_domain_CS"/>
</dbReference>
<comment type="caution">
    <text evidence="2">The sequence shown here is derived from an EMBL/GenBank/DDBJ whole genome shotgun (WGS) entry which is preliminary data.</text>
</comment>
<dbReference type="PROSITE" id="PS50076">
    <property type="entry name" value="DNAJ_2"/>
    <property type="match status" value="1"/>
</dbReference>
<accession>A0A8J4VTE6</accession>
<reference evidence="2" key="1">
    <citation type="submission" date="2020-03" db="EMBL/GenBank/DDBJ databases">
        <title>Castanea mollissima Vanexum genome sequencing.</title>
        <authorList>
            <person name="Staton M."/>
        </authorList>
    </citation>
    <scope>NUCLEOTIDE SEQUENCE</scope>
    <source>
        <tissue evidence="2">Leaf</tissue>
    </source>
</reference>
<feature type="domain" description="J" evidence="1">
    <location>
        <begin position="48"/>
        <end position="116"/>
    </location>
</feature>
<organism evidence="2 3">
    <name type="scientific">Castanea mollissima</name>
    <name type="common">Chinese chestnut</name>
    <dbReference type="NCBI Taxonomy" id="60419"/>
    <lineage>
        <taxon>Eukaryota</taxon>
        <taxon>Viridiplantae</taxon>
        <taxon>Streptophyta</taxon>
        <taxon>Embryophyta</taxon>
        <taxon>Tracheophyta</taxon>
        <taxon>Spermatophyta</taxon>
        <taxon>Magnoliopsida</taxon>
        <taxon>eudicotyledons</taxon>
        <taxon>Gunneridae</taxon>
        <taxon>Pentapetalae</taxon>
        <taxon>rosids</taxon>
        <taxon>fabids</taxon>
        <taxon>Fagales</taxon>
        <taxon>Fagaceae</taxon>
        <taxon>Castanea</taxon>
    </lineage>
</organism>
<dbReference type="EMBL" id="JRKL02002123">
    <property type="protein sequence ID" value="KAF3960359.1"/>
    <property type="molecule type" value="Genomic_DNA"/>
</dbReference>
<protein>
    <recommendedName>
        <fullName evidence="1">J domain-containing protein</fullName>
    </recommendedName>
</protein>
<proteinExistence type="predicted"/>
<dbReference type="PANTHER" id="PTHR45090:SF3">
    <property type="entry name" value="OS09G0368800 PROTEIN"/>
    <property type="match status" value="1"/>
</dbReference>
<dbReference type="GO" id="GO:0009507">
    <property type="term" value="C:chloroplast"/>
    <property type="evidence" value="ECO:0007669"/>
    <property type="project" value="TreeGrafter"/>
</dbReference>
<name>A0A8J4VTE6_9ROSI</name>
<dbReference type="CDD" id="cd06257">
    <property type="entry name" value="DnaJ"/>
    <property type="match status" value="1"/>
</dbReference>
<evidence type="ECO:0000313" key="2">
    <source>
        <dbReference type="EMBL" id="KAF3960359.1"/>
    </source>
</evidence>
<dbReference type="InterPro" id="IPR001623">
    <property type="entry name" value="DnaJ_domain"/>
</dbReference>
<dbReference type="OrthoDB" id="10250354at2759"/>
<keyword evidence="3" id="KW-1185">Reference proteome</keyword>
<dbReference type="PROSITE" id="PS00636">
    <property type="entry name" value="DNAJ_1"/>
    <property type="match status" value="1"/>
</dbReference>
<dbReference type="SMART" id="SM00271">
    <property type="entry name" value="DnaJ"/>
    <property type="match status" value="1"/>
</dbReference>